<keyword evidence="2" id="KW-1185">Reference proteome</keyword>
<dbReference type="AlphaFoldDB" id="A0A4U5MDS7"/>
<sequence>MLASCFNTPRSSCHYYRHGDVFNLKAPFFNERWLKAVFLKHPRNQTILSHVTKIGLHVSRKIVFASIVSKIALAISISPLTHVQKL</sequence>
<protein>
    <submittedName>
        <fullName evidence="1">Uncharacterized protein</fullName>
    </submittedName>
</protein>
<evidence type="ECO:0000313" key="1">
    <source>
        <dbReference type="EMBL" id="TKR67309.1"/>
    </source>
</evidence>
<reference evidence="1 2" key="2">
    <citation type="journal article" date="2019" name="G3 (Bethesda)">
        <title>Hybrid Assembly of the Genome of the Entomopathogenic Nematode Steinernema carpocapsae Identifies the X-Chromosome.</title>
        <authorList>
            <person name="Serra L."/>
            <person name="Macchietto M."/>
            <person name="Macias-Munoz A."/>
            <person name="McGill C.J."/>
            <person name="Rodriguez I.M."/>
            <person name="Rodriguez B."/>
            <person name="Murad R."/>
            <person name="Mortazavi A."/>
        </authorList>
    </citation>
    <scope>NUCLEOTIDE SEQUENCE [LARGE SCALE GENOMIC DNA]</scope>
    <source>
        <strain evidence="1 2">ALL</strain>
    </source>
</reference>
<dbReference type="EMBL" id="AZBU02000008">
    <property type="protein sequence ID" value="TKR67309.1"/>
    <property type="molecule type" value="Genomic_DNA"/>
</dbReference>
<evidence type="ECO:0000313" key="2">
    <source>
        <dbReference type="Proteomes" id="UP000298663"/>
    </source>
</evidence>
<dbReference type="Proteomes" id="UP000298663">
    <property type="component" value="Unassembled WGS sequence"/>
</dbReference>
<accession>A0A4U5MDS7</accession>
<proteinExistence type="predicted"/>
<comment type="caution">
    <text evidence="1">The sequence shown here is derived from an EMBL/GenBank/DDBJ whole genome shotgun (WGS) entry which is preliminary data.</text>
</comment>
<reference evidence="1 2" key="1">
    <citation type="journal article" date="2015" name="Genome Biol.">
        <title>Comparative genomics of Steinernema reveals deeply conserved gene regulatory networks.</title>
        <authorList>
            <person name="Dillman A.R."/>
            <person name="Macchietto M."/>
            <person name="Porter C.F."/>
            <person name="Rogers A."/>
            <person name="Williams B."/>
            <person name="Antoshechkin I."/>
            <person name="Lee M.M."/>
            <person name="Goodwin Z."/>
            <person name="Lu X."/>
            <person name="Lewis E.E."/>
            <person name="Goodrich-Blair H."/>
            <person name="Stock S.P."/>
            <person name="Adams B.J."/>
            <person name="Sternberg P.W."/>
            <person name="Mortazavi A."/>
        </authorList>
    </citation>
    <scope>NUCLEOTIDE SEQUENCE [LARGE SCALE GENOMIC DNA]</scope>
    <source>
        <strain evidence="1 2">ALL</strain>
    </source>
</reference>
<organism evidence="1 2">
    <name type="scientific">Steinernema carpocapsae</name>
    <name type="common">Entomopathogenic nematode</name>
    <dbReference type="NCBI Taxonomy" id="34508"/>
    <lineage>
        <taxon>Eukaryota</taxon>
        <taxon>Metazoa</taxon>
        <taxon>Ecdysozoa</taxon>
        <taxon>Nematoda</taxon>
        <taxon>Chromadorea</taxon>
        <taxon>Rhabditida</taxon>
        <taxon>Tylenchina</taxon>
        <taxon>Panagrolaimomorpha</taxon>
        <taxon>Strongyloidoidea</taxon>
        <taxon>Steinernematidae</taxon>
        <taxon>Steinernema</taxon>
    </lineage>
</organism>
<name>A0A4U5MDS7_STECR</name>
<gene>
    <name evidence="1" type="ORF">L596_023484</name>
</gene>